<feature type="region of interest" description="Disordered" evidence="3">
    <location>
        <begin position="454"/>
        <end position="477"/>
    </location>
</feature>
<feature type="repeat" description="PPR" evidence="2">
    <location>
        <begin position="283"/>
        <end position="317"/>
    </location>
</feature>
<dbReference type="InterPro" id="IPR011990">
    <property type="entry name" value="TPR-like_helical_dom_sf"/>
</dbReference>
<dbReference type="Pfam" id="PF13041">
    <property type="entry name" value="PPR_2"/>
    <property type="match status" value="2"/>
</dbReference>
<dbReference type="InterPro" id="IPR002885">
    <property type="entry name" value="PPR_rpt"/>
</dbReference>
<feature type="repeat" description="PPR" evidence="2">
    <location>
        <begin position="318"/>
        <end position="352"/>
    </location>
</feature>
<keyword evidence="1" id="KW-0677">Repeat</keyword>
<feature type="repeat" description="PPR" evidence="2">
    <location>
        <begin position="213"/>
        <end position="247"/>
    </location>
</feature>
<feature type="repeat" description="PPR" evidence="2">
    <location>
        <begin position="420"/>
        <end position="454"/>
    </location>
</feature>
<dbReference type="EMBL" id="GDJX01025927">
    <property type="protein sequence ID" value="JAT42009.1"/>
    <property type="molecule type" value="Transcribed_RNA"/>
</dbReference>
<dbReference type="InterPro" id="IPR051114">
    <property type="entry name" value="Mito_RNA_Proc_CCM1"/>
</dbReference>
<dbReference type="AlphaFoldDB" id="A0A1D1XHX4"/>
<sequence>MPFPISSLPHRCSPHLPRSPSRLLPLHFLLHFSSPSRGTSPPPNPGRRTKPRRIPSRNSTNATADHRGPFDPQTVLEALSCYANDWARALEFFHWVEEAHGFRHTLDTYNRAIDVLGKFFEFGRAWGLVRRMRSHPSHPPVQPAHSTFRVLFKRYAAAHLVQEAVDAFDRSAEFGLRDHTGFHHLVDALCEYKHVIEVEDLYLRKDPPPFPLDTKIYNMVLRGWYKMGWWKKCREFWEVMDEKGVRKDLHSYSIYMDILSKSGKPWRAVKLYKEMKRVNISLDVVAYNTVVQAIGLSNGVDDSIRLYREMLDLGCPPNVVTYNTIIKLLCRSGRVRDAYAFLDQMRKKDCEPNVLTYHCFFQYLDRPKEILELFEWMVGNGCRPRMDTYVMLMRKFGRWGFLRPVFIIWRAMEEHGCTPDGFAYNSLIDALIQKGMIELARKYDEEMLAKGLSAKPRKELQTNGSGKESDDSISDVF</sequence>
<name>A0A1D1XHX4_9ARAE</name>
<evidence type="ECO:0000313" key="4">
    <source>
        <dbReference type="EMBL" id="JAT42009.1"/>
    </source>
</evidence>
<dbReference type="NCBIfam" id="TIGR00756">
    <property type="entry name" value="PPR"/>
    <property type="match status" value="4"/>
</dbReference>
<gene>
    <name evidence="4" type="primary">At1g80550_1</name>
    <name evidence="4" type="ORF">g.33151</name>
</gene>
<dbReference type="PROSITE" id="PS51375">
    <property type="entry name" value="PPR"/>
    <property type="match status" value="5"/>
</dbReference>
<evidence type="ECO:0000256" key="1">
    <source>
        <dbReference type="ARBA" id="ARBA00022737"/>
    </source>
</evidence>
<reference evidence="4" key="1">
    <citation type="submission" date="2015-07" db="EMBL/GenBank/DDBJ databases">
        <title>Transcriptome Assembly of Anthurium amnicola.</title>
        <authorList>
            <person name="Suzuki J."/>
        </authorList>
    </citation>
    <scope>NUCLEOTIDE SEQUENCE</scope>
</reference>
<dbReference type="SUPFAM" id="SSF48452">
    <property type="entry name" value="TPR-like"/>
    <property type="match status" value="1"/>
</dbReference>
<dbReference type="Pfam" id="PF01535">
    <property type="entry name" value="PPR"/>
    <property type="match status" value="2"/>
</dbReference>
<protein>
    <submittedName>
        <fullName evidence="4">Pentatricopeptide repeat-containing protein At1g80550, mitochondrial</fullName>
    </submittedName>
</protein>
<organism evidence="4">
    <name type="scientific">Anthurium amnicola</name>
    <dbReference type="NCBI Taxonomy" id="1678845"/>
    <lineage>
        <taxon>Eukaryota</taxon>
        <taxon>Viridiplantae</taxon>
        <taxon>Streptophyta</taxon>
        <taxon>Embryophyta</taxon>
        <taxon>Tracheophyta</taxon>
        <taxon>Spermatophyta</taxon>
        <taxon>Magnoliopsida</taxon>
        <taxon>Liliopsida</taxon>
        <taxon>Araceae</taxon>
        <taxon>Pothoideae</taxon>
        <taxon>Potheae</taxon>
        <taxon>Anthurium</taxon>
    </lineage>
</organism>
<dbReference type="GO" id="GO:0007005">
    <property type="term" value="P:mitochondrion organization"/>
    <property type="evidence" value="ECO:0007669"/>
    <property type="project" value="TreeGrafter"/>
</dbReference>
<accession>A0A1D1XHX4</accession>
<feature type="repeat" description="PPR" evidence="2">
    <location>
        <begin position="248"/>
        <end position="282"/>
    </location>
</feature>
<feature type="region of interest" description="Disordered" evidence="3">
    <location>
        <begin position="34"/>
        <end position="69"/>
    </location>
</feature>
<evidence type="ECO:0000256" key="2">
    <source>
        <dbReference type="PROSITE-ProRule" id="PRU00708"/>
    </source>
</evidence>
<dbReference type="PANTHER" id="PTHR47934:SF6">
    <property type="entry name" value="MITOCHONDRIAL GROUP I INTRON SPLICING FACTOR CCM1-RELATED"/>
    <property type="match status" value="1"/>
</dbReference>
<evidence type="ECO:0000256" key="3">
    <source>
        <dbReference type="SAM" id="MobiDB-lite"/>
    </source>
</evidence>
<dbReference type="GO" id="GO:0005739">
    <property type="term" value="C:mitochondrion"/>
    <property type="evidence" value="ECO:0007669"/>
    <property type="project" value="TreeGrafter"/>
</dbReference>
<dbReference type="GO" id="GO:0003729">
    <property type="term" value="F:mRNA binding"/>
    <property type="evidence" value="ECO:0007669"/>
    <property type="project" value="TreeGrafter"/>
</dbReference>
<dbReference type="Gene3D" id="1.25.40.10">
    <property type="entry name" value="Tetratricopeptide repeat domain"/>
    <property type="match status" value="3"/>
</dbReference>
<dbReference type="PANTHER" id="PTHR47934">
    <property type="entry name" value="PENTATRICOPEPTIDE REPEAT-CONTAINING PROTEIN PET309, MITOCHONDRIAL"/>
    <property type="match status" value="1"/>
</dbReference>
<proteinExistence type="predicted"/>
<dbReference type="GO" id="GO:0006396">
    <property type="term" value="P:RNA processing"/>
    <property type="evidence" value="ECO:0007669"/>
    <property type="project" value="TreeGrafter"/>
</dbReference>